<keyword evidence="2" id="KW-0489">Methyltransferase</keyword>
<feature type="domain" description="Methyltransferase type 12" evidence="1">
    <location>
        <begin position="111"/>
        <end position="215"/>
    </location>
</feature>
<dbReference type="GO" id="GO:0008168">
    <property type="term" value="F:methyltransferase activity"/>
    <property type="evidence" value="ECO:0007669"/>
    <property type="project" value="UniProtKB-KW"/>
</dbReference>
<dbReference type="AlphaFoldDB" id="A0A6G9YKA9"/>
<dbReference type="Proteomes" id="UP000503540">
    <property type="component" value="Chromosome"/>
</dbReference>
<sequence>MNDEVIALLKGHPWVGDARWSPDRKTVAVQPAASAIAVRPMPGPLLAEHLAHWQHVYEFVYSADRDRHRDDLDLSGWRASDTGAPFPQEHMLEWIEHAVGLALRGKPRIVLEIGCGSGLLAHRIQPHVQAYIGLDVAAPVVARLRAQLAPGAQVLRAAAHELATPPVRAALRTADPDHPDPDCIVLNSVTQCFPNREYLTAVVGDALDLVAAGGTVVVGDIRNLASAPEFARWLETTRNPGLPESDLAARITRRLATDEELLCAPQVFAHIADAHRRAVRTTVYAKPFRMVTELTRYRYDIVYTVDAPPPPPDRSLAWAESAGTVEQRLGTLPDRITRVTGIPNALLASAESDAVTPAQLATAAPVGWTVQLDSADGSRLAVCAPEHSAEAALSSDNTADGCNDPFTRFVRRRLPEVLTDHLARELPATLAPRIVVTEEPDRS</sequence>
<evidence type="ECO:0000259" key="1">
    <source>
        <dbReference type="Pfam" id="PF08242"/>
    </source>
</evidence>
<evidence type="ECO:0000313" key="2">
    <source>
        <dbReference type="EMBL" id="QIS13621.1"/>
    </source>
</evidence>
<dbReference type="Gene3D" id="3.40.50.150">
    <property type="entry name" value="Vaccinia Virus protein VP39"/>
    <property type="match status" value="1"/>
</dbReference>
<dbReference type="CDD" id="cd02440">
    <property type="entry name" value="AdoMet_MTases"/>
    <property type="match status" value="1"/>
</dbReference>
<dbReference type="RefSeq" id="WP_167476136.1">
    <property type="nucleotide sequence ID" value="NZ_CP046172.1"/>
</dbReference>
<proteinExistence type="predicted"/>
<dbReference type="SUPFAM" id="SSF53335">
    <property type="entry name" value="S-adenosyl-L-methionine-dependent methyltransferases"/>
    <property type="match status" value="1"/>
</dbReference>
<protein>
    <submittedName>
        <fullName evidence="2">Methyltransferase domain-containing protein</fullName>
    </submittedName>
</protein>
<dbReference type="KEGG" id="nah:F5544_28860"/>
<dbReference type="Pfam" id="PF08242">
    <property type="entry name" value="Methyltransf_12"/>
    <property type="match status" value="1"/>
</dbReference>
<accession>A0A6G9YKA9</accession>
<dbReference type="GO" id="GO:0032259">
    <property type="term" value="P:methylation"/>
    <property type="evidence" value="ECO:0007669"/>
    <property type="project" value="UniProtKB-KW"/>
</dbReference>
<name>A0A6G9YKA9_9NOCA</name>
<keyword evidence="2" id="KW-0808">Transferase</keyword>
<evidence type="ECO:0000313" key="3">
    <source>
        <dbReference type="Proteomes" id="UP000503540"/>
    </source>
</evidence>
<dbReference type="InterPro" id="IPR013217">
    <property type="entry name" value="Methyltransf_12"/>
</dbReference>
<reference evidence="2 3" key="1">
    <citation type="journal article" date="2019" name="ACS Chem. Biol.">
        <title>Identification and Mobilization of a Cryptic Antibiotic Biosynthesis Gene Locus from a Human-Pathogenic Nocardia Isolate.</title>
        <authorList>
            <person name="Herisse M."/>
            <person name="Ishida K."/>
            <person name="Porter J.L."/>
            <person name="Howden B."/>
            <person name="Hertweck C."/>
            <person name="Stinear T.P."/>
            <person name="Pidot S.J."/>
        </authorList>
    </citation>
    <scope>NUCLEOTIDE SEQUENCE [LARGE SCALE GENOMIC DNA]</scope>
    <source>
        <strain evidence="2 3">AUSMDU00012717</strain>
    </source>
</reference>
<keyword evidence="3" id="KW-1185">Reference proteome</keyword>
<dbReference type="EMBL" id="CP046172">
    <property type="protein sequence ID" value="QIS13621.1"/>
    <property type="molecule type" value="Genomic_DNA"/>
</dbReference>
<dbReference type="InterPro" id="IPR029063">
    <property type="entry name" value="SAM-dependent_MTases_sf"/>
</dbReference>
<gene>
    <name evidence="2" type="ORF">F5544_28860</name>
</gene>
<organism evidence="2 3">
    <name type="scientific">Nocardia arthritidis</name>
    <dbReference type="NCBI Taxonomy" id="228602"/>
    <lineage>
        <taxon>Bacteria</taxon>
        <taxon>Bacillati</taxon>
        <taxon>Actinomycetota</taxon>
        <taxon>Actinomycetes</taxon>
        <taxon>Mycobacteriales</taxon>
        <taxon>Nocardiaceae</taxon>
        <taxon>Nocardia</taxon>
    </lineage>
</organism>